<feature type="compositionally biased region" description="Polar residues" evidence="1">
    <location>
        <begin position="54"/>
        <end position="66"/>
    </location>
</feature>
<evidence type="ECO:0000313" key="2">
    <source>
        <dbReference type="EMBL" id="GAA1831337.1"/>
    </source>
</evidence>
<gene>
    <name evidence="2" type="ORF">GCM10009682_57420</name>
</gene>
<feature type="region of interest" description="Disordered" evidence="1">
    <location>
        <begin position="51"/>
        <end position="101"/>
    </location>
</feature>
<evidence type="ECO:0000256" key="1">
    <source>
        <dbReference type="SAM" id="MobiDB-lite"/>
    </source>
</evidence>
<proteinExistence type="predicted"/>
<keyword evidence="3" id="KW-1185">Reference proteome</keyword>
<protein>
    <submittedName>
        <fullName evidence="2">Uncharacterized protein</fullName>
    </submittedName>
</protein>
<comment type="caution">
    <text evidence="2">The sequence shown here is derived from an EMBL/GenBank/DDBJ whole genome shotgun (WGS) entry which is preliminary data.</text>
</comment>
<evidence type="ECO:0000313" key="3">
    <source>
        <dbReference type="Proteomes" id="UP001500218"/>
    </source>
</evidence>
<name>A0ABP4YVC6_9ACTN</name>
<accession>A0ABP4YVC6</accession>
<reference evidence="3" key="1">
    <citation type="journal article" date="2019" name="Int. J. Syst. Evol. Microbiol.">
        <title>The Global Catalogue of Microorganisms (GCM) 10K type strain sequencing project: providing services to taxonomists for standard genome sequencing and annotation.</title>
        <authorList>
            <consortium name="The Broad Institute Genomics Platform"/>
            <consortium name="The Broad Institute Genome Sequencing Center for Infectious Disease"/>
            <person name="Wu L."/>
            <person name="Ma J."/>
        </authorList>
    </citation>
    <scope>NUCLEOTIDE SEQUENCE [LARGE SCALE GENOMIC DNA]</scope>
    <source>
        <strain evidence="3">JCM 13250</strain>
    </source>
</reference>
<dbReference type="Proteomes" id="UP001500218">
    <property type="component" value="Unassembled WGS sequence"/>
</dbReference>
<organism evidence="2 3">
    <name type="scientific">Luedemannella flava</name>
    <dbReference type="NCBI Taxonomy" id="349316"/>
    <lineage>
        <taxon>Bacteria</taxon>
        <taxon>Bacillati</taxon>
        <taxon>Actinomycetota</taxon>
        <taxon>Actinomycetes</taxon>
        <taxon>Micromonosporales</taxon>
        <taxon>Micromonosporaceae</taxon>
        <taxon>Luedemannella</taxon>
    </lineage>
</organism>
<sequence>MKPCNATTSGTFVPATYPVGMCNRNGRPSRSTLTVEPGAPVGTLGVRACDVESQADSPSTTSTANSRPVLVMPPMLPDGTRRRQALPVRPLGKRSGDGQRS</sequence>
<dbReference type="EMBL" id="BAAALT010000269">
    <property type="protein sequence ID" value="GAA1831337.1"/>
    <property type="molecule type" value="Genomic_DNA"/>
</dbReference>